<sequence length="671" mass="74739">MTLPPCPKTDEPFAEIIATEAPNICIIGGPGTGKTFALHHRVARILRDLPRERRILVLTPTCRAAQALMRFLQKSGASNITAVDAMPFRDFAVEHISVNRGNKVDDDSPVSSATICKVIPRFMLEPIISDLALDHGTTDQVRQRIEDYETQVAALKRPVLYGFPNEAKGSFEHDFHLTLIESGAMLQGEIAALLLQNLRACSERFDRYAYSHVLVDNFEELTGAEQGVINHLSKNMDVTICSNPAPFSVPALANPDGAIRWCAKFTNCMKWHLEVCYRSPQSVARLLQNLSQENHAVKVASAVPRSENPGGNVLVHRYATLKDEVNGLVRDVVKLLAKGVSPWEILILSQDPRQGLLLHTGLSRAEVSSSVEYLSQALENKSVQRFLTFGRSDPMSRRFSLGSGHPEWRARSYKRILDYSRKYTVDVGKVIDKVEDGETAIRDVKAILKYNKNVRTDWIAEQNVVHDLDIGQLFMDDCENGSEAAMDLIDTFFPTSAIQLSSLRSLAIAKADHVHNAEKLRLENLLHEVREAASRQERIDPNSATVRIMAIDRSTDLEAPYIFVPGLFEFASAGHAEYSTLRETTANRAAKDNSALQTAVSRLASTDRNLNSGRITFSFPEQVPSLMVQEPDQKRGESGDRQACVQPSSALLSLQREWARIESDPPERYSV</sequence>
<dbReference type="PROSITE" id="PS51198">
    <property type="entry name" value="UVRD_HELICASE_ATP_BIND"/>
    <property type="match status" value="1"/>
</dbReference>
<dbReference type="Pfam" id="PF13245">
    <property type="entry name" value="AAA_19"/>
    <property type="match status" value="1"/>
</dbReference>
<gene>
    <name evidence="9" type="ORF">FGK64_21455</name>
</gene>
<evidence type="ECO:0000256" key="1">
    <source>
        <dbReference type="ARBA" id="ARBA00022741"/>
    </source>
</evidence>
<evidence type="ECO:0000313" key="9">
    <source>
        <dbReference type="EMBL" id="TMV07438.1"/>
    </source>
</evidence>
<name>A0ABY2WX69_9RHOB</name>
<dbReference type="Proteomes" id="UP001191082">
    <property type="component" value="Unassembled WGS sequence"/>
</dbReference>
<dbReference type="Gene3D" id="1.10.486.10">
    <property type="entry name" value="PCRA, domain 4"/>
    <property type="match status" value="1"/>
</dbReference>
<feature type="region of interest" description="Disordered" evidence="7">
    <location>
        <begin position="622"/>
        <end position="646"/>
    </location>
</feature>
<feature type="binding site" evidence="6">
    <location>
        <begin position="28"/>
        <end position="35"/>
    </location>
    <ligand>
        <name>ATP</name>
        <dbReference type="ChEBI" id="CHEBI:30616"/>
    </ligand>
</feature>
<dbReference type="PANTHER" id="PTHR11070:SF2">
    <property type="entry name" value="ATP-DEPENDENT DNA HELICASE SRS2"/>
    <property type="match status" value="1"/>
</dbReference>
<dbReference type="InterPro" id="IPR000212">
    <property type="entry name" value="DNA_helicase_UvrD/REP"/>
</dbReference>
<keyword evidence="1 6" id="KW-0547">Nucleotide-binding</keyword>
<evidence type="ECO:0000256" key="3">
    <source>
        <dbReference type="ARBA" id="ARBA00022806"/>
    </source>
</evidence>
<dbReference type="Gene3D" id="3.40.50.300">
    <property type="entry name" value="P-loop containing nucleotide triphosphate hydrolases"/>
    <property type="match status" value="2"/>
</dbReference>
<dbReference type="RefSeq" id="WP_138865915.1">
    <property type="nucleotide sequence ID" value="NZ_VCPC01000008.1"/>
</dbReference>
<evidence type="ECO:0000256" key="5">
    <source>
        <dbReference type="ARBA" id="ARBA00034923"/>
    </source>
</evidence>
<dbReference type="EMBL" id="VCPC01000008">
    <property type="protein sequence ID" value="TMV07438.1"/>
    <property type="molecule type" value="Genomic_DNA"/>
</dbReference>
<evidence type="ECO:0000256" key="6">
    <source>
        <dbReference type="PROSITE-ProRule" id="PRU00560"/>
    </source>
</evidence>
<feature type="compositionally biased region" description="Basic and acidic residues" evidence="7">
    <location>
        <begin position="631"/>
        <end position="640"/>
    </location>
</feature>
<evidence type="ECO:0000256" key="4">
    <source>
        <dbReference type="ARBA" id="ARBA00022840"/>
    </source>
</evidence>
<dbReference type="InterPro" id="IPR027417">
    <property type="entry name" value="P-loop_NTPase"/>
</dbReference>
<feature type="domain" description="UvrD-like helicase ATP-binding" evidence="8">
    <location>
        <begin position="7"/>
        <end position="280"/>
    </location>
</feature>
<proteinExistence type="predicted"/>
<keyword evidence="3 6" id="KW-0347">Helicase</keyword>
<evidence type="ECO:0000256" key="7">
    <source>
        <dbReference type="SAM" id="MobiDB-lite"/>
    </source>
</evidence>
<dbReference type="PANTHER" id="PTHR11070">
    <property type="entry name" value="UVRD / RECB / PCRA DNA HELICASE FAMILY MEMBER"/>
    <property type="match status" value="1"/>
</dbReference>
<comment type="caution">
    <text evidence="9">The sequence shown here is derived from an EMBL/GenBank/DDBJ whole genome shotgun (WGS) entry which is preliminary data.</text>
</comment>
<reference evidence="9 10" key="1">
    <citation type="submission" date="2019-05" db="EMBL/GenBank/DDBJ databases">
        <title>Marivita sp. nov. isolated from sea sediment.</title>
        <authorList>
            <person name="Kim W."/>
        </authorList>
    </citation>
    <scope>NUCLEOTIDE SEQUENCE [LARGE SCALE GENOMIC DNA]</scope>
    <source>
        <strain evidence="9 10">CAU 1492</strain>
    </source>
</reference>
<keyword evidence="10" id="KW-1185">Reference proteome</keyword>
<dbReference type="SUPFAM" id="SSF52540">
    <property type="entry name" value="P-loop containing nucleoside triphosphate hydrolases"/>
    <property type="match status" value="1"/>
</dbReference>
<dbReference type="InterPro" id="IPR014016">
    <property type="entry name" value="UvrD-like_ATP-bd"/>
</dbReference>
<organism evidence="9 10">
    <name type="scientific">Arenibacterium halophilum</name>
    <dbReference type="NCBI Taxonomy" id="2583821"/>
    <lineage>
        <taxon>Bacteria</taxon>
        <taxon>Pseudomonadati</taxon>
        <taxon>Pseudomonadota</taxon>
        <taxon>Alphaproteobacteria</taxon>
        <taxon>Rhodobacterales</taxon>
        <taxon>Paracoccaceae</taxon>
        <taxon>Arenibacterium</taxon>
    </lineage>
</organism>
<evidence type="ECO:0000256" key="2">
    <source>
        <dbReference type="ARBA" id="ARBA00022801"/>
    </source>
</evidence>
<accession>A0ABY2WX69</accession>
<protein>
    <recommendedName>
        <fullName evidence="5">DNA 3'-5' helicase II</fullName>
    </recommendedName>
</protein>
<keyword evidence="2 6" id="KW-0378">Hydrolase</keyword>
<keyword evidence="4 6" id="KW-0067">ATP-binding</keyword>
<dbReference type="GO" id="GO:0004386">
    <property type="term" value="F:helicase activity"/>
    <property type="evidence" value="ECO:0007669"/>
    <property type="project" value="UniProtKB-KW"/>
</dbReference>
<evidence type="ECO:0000259" key="8">
    <source>
        <dbReference type="PROSITE" id="PS51198"/>
    </source>
</evidence>
<evidence type="ECO:0000313" key="10">
    <source>
        <dbReference type="Proteomes" id="UP001191082"/>
    </source>
</evidence>